<gene>
    <name evidence="2" type="ORF">N177_1048</name>
</gene>
<sequence>MSTPNEHEKTSAEAGNKMRDEAEALGSKTRERAADATEHMREEFDHIRDEVLEEGSRLTGAAMDEAYRFAEGRKAAAAGALHELAGSVRESAHSFEDRPNLQAFFDSAADGLDGFADSVSHRSFAQLYTDAEDVARRHPFGVALIGGAAGLLLARLARSSGLRARLEEERYEARKRWAERQSGAQGDV</sequence>
<evidence type="ECO:0000313" key="2">
    <source>
        <dbReference type="EMBL" id="ESR26189.1"/>
    </source>
</evidence>
<dbReference type="STRING" id="631454.N177_1048"/>
<reference evidence="2 3" key="1">
    <citation type="journal article" date="2014" name="Genome Announc.">
        <title>Draft Genome Sequence of Lutibaculum baratangense Strain AMV1T, Isolated from a Mud Volcano in Andamans, India.</title>
        <authorList>
            <person name="Singh A."/>
            <person name="Sreenivas A."/>
            <person name="Sathyanarayana Reddy G."/>
            <person name="Pinnaka A.K."/>
            <person name="Shivaji S."/>
        </authorList>
    </citation>
    <scope>NUCLEOTIDE SEQUENCE [LARGE SCALE GENOMIC DNA]</scope>
    <source>
        <strain evidence="2 3">AMV1</strain>
    </source>
</reference>
<comment type="caution">
    <text evidence="2">The sequence shown here is derived from an EMBL/GenBank/DDBJ whole genome shotgun (WGS) entry which is preliminary data.</text>
</comment>
<dbReference type="Proteomes" id="UP000017819">
    <property type="component" value="Unassembled WGS sequence"/>
</dbReference>
<keyword evidence="3" id="KW-1185">Reference proteome</keyword>
<proteinExistence type="predicted"/>
<evidence type="ECO:0000313" key="3">
    <source>
        <dbReference type="Proteomes" id="UP000017819"/>
    </source>
</evidence>
<dbReference type="eggNOG" id="ENOG5032SYM">
    <property type="taxonomic scope" value="Bacteria"/>
</dbReference>
<dbReference type="EMBL" id="AWXZ01000016">
    <property type="protein sequence ID" value="ESR26189.1"/>
    <property type="molecule type" value="Genomic_DNA"/>
</dbReference>
<protein>
    <recommendedName>
        <fullName evidence="4">DUF883 domain-containing protein</fullName>
    </recommendedName>
</protein>
<evidence type="ECO:0008006" key="4">
    <source>
        <dbReference type="Google" id="ProtNLM"/>
    </source>
</evidence>
<dbReference type="AlphaFoldDB" id="V4RLJ3"/>
<evidence type="ECO:0000256" key="1">
    <source>
        <dbReference type="SAM" id="MobiDB-lite"/>
    </source>
</evidence>
<feature type="region of interest" description="Disordered" evidence="1">
    <location>
        <begin position="1"/>
        <end position="48"/>
    </location>
</feature>
<accession>V4RLJ3</accession>
<organism evidence="2 3">
    <name type="scientific">Lutibaculum baratangense AMV1</name>
    <dbReference type="NCBI Taxonomy" id="631454"/>
    <lineage>
        <taxon>Bacteria</taxon>
        <taxon>Pseudomonadati</taxon>
        <taxon>Pseudomonadota</taxon>
        <taxon>Alphaproteobacteria</taxon>
        <taxon>Hyphomicrobiales</taxon>
        <taxon>Tepidamorphaceae</taxon>
        <taxon>Lutibaculum</taxon>
    </lineage>
</organism>
<name>V4RLJ3_9HYPH</name>